<keyword evidence="1" id="KW-0472">Membrane</keyword>
<protein>
    <submittedName>
        <fullName evidence="2">GL26213</fullName>
    </submittedName>
</protein>
<evidence type="ECO:0000256" key="1">
    <source>
        <dbReference type="SAM" id="Phobius"/>
    </source>
</evidence>
<dbReference type="AlphaFoldDB" id="B4GJ38"/>
<reference evidence="2 3" key="1">
    <citation type="journal article" date="2007" name="Nature">
        <title>Evolution of genes and genomes on the Drosophila phylogeny.</title>
        <authorList>
            <consortium name="Drosophila 12 Genomes Consortium"/>
            <person name="Clark A.G."/>
            <person name="Eisen M.B."/>
            <person name="Smith D.R."/>
            <person name="Bergman C.M."/>
            <person name="Oliver B."/>
            <person name="Markow T.A."/>
            <person name="Kaufman T.C."/>
            <person name="Kellis M."/>
            <person name="Gelbart W."/>
            <person name="Iyer V.N."/>
            <person name="Pollard D.A."/>
            <person name="Sackton T.B."/>
            <person name="Larracuente A.M."/>
            <person name="Singh N.D."/>
            <person name="Abad J.P."/>
            <person name="Abt D.N."/>
            <person name="Adryan B."/>
            <person name="Aguade M."/>
            <person name="Akashi H."/>
            <person name="Anderson W.W."/>
            <person name="Aquadro C.F."/>
            <person name="Ardell D.H."/>
            <person name="Arguello R."/>
            <person name="Artieri C.G."/>
            <person name="Barbash D.A."/>
            <person name="Barker D."/>
            <person name="Barsanti P."/>
            <person name="Batterham P."/>
            <person name="Batzoglou S."/>
            <person name="Begun D."/>
            <person name="Bhutkar A."/>
            <person name="Blanco E."/>
            <person name="Bosak S.A."/>
            <person name="Bradley R.K."/>
            <person name="Brand A.D."/>
            <person name="Brent M.R."/>
            <person name="Brooks A.N."/>
            <person name="Brown R.H."/>
            <person name="Butlin R.K."/>
            <person name="Caggese C."/>
            <person name="Calvi B.R."/>
            <person name="Bernardo de Carvalho A."/>
            <person name="Caspi A."/>
            <person name="Castrezana S."/>
            <person name="Celniker S.E."/>
            <person name="Chang J.L."/>
            <person name="Chapple C."/>
            <person name="Chatterji S."/>
            <person name="Chinwalla A."/>
            <person name="Civetta A."/>
            <person name="Clifton S.W."/>
            <person name="Comeron J.M."/>
            <person name="Costello J.C."/>
            <person name="Coyne J.A."/>
            <person name="Daub J."/>
            <person name="David R.G."/>
            <person name="Delcher A.L."/>
            <person name="Delehaunty K."/>
            <person name="Do C.B."/>
            <person name="Ebling H."/>
            <person name="Edwards K."/>
            <person name="Eickbush T."/>
            <person name="Evans J.D."/>
            <person name="Filipski A."/>
            <person name="Findeiss S."/>
            <person name="Freyhult E."/>
            <person name="Fulton L."/>
            <person name="Fulton R."/>
            <person name="Garcia A.C."/>
            <person name="Gardiner A."/>
            <person name="Garfield D.A."/>
            <person name="Garvin B.E."/>
            <person name="Gibson G."/>
            <person name="Gilbert D."/>
            <person name="Gnerre S."/>
            <person name="Godfrey J."/>
            <person name="Good R."/>
            <person name="Gotea V."/>
            <person name="Gravely B."/>
            <person name="Greenberg A.J."/>
            <person name="Griffiths-Jones S."/>
            <person name="Gross S."/>
            <person name="Guigo R."/>
            <person name="Gustafson E.A."/>
            <person name="Haerty W."/>
            <person name="Hahn M.W."/>
            <person name="Halligan D.L."/>
            <person name="Halpern A.L."/>
            <person name="Halter G.M."/>
            <person name="Han M.V."/>
            <person name="Heger A."/>
            <person name="Hillier L."/>
            <person name="Hinrichs A.S."/>
            <person name="Holmes I."/>
            <person name="Hoskins R.A."/>
            <person name="Hubisz M.J."/>
            <person name="Hultmark D."/>
            <person name="Huntley M.A."/>
            <person name="Jaffe D.B."/>
            <person name="Jagadeeshan S."/>
            <person name="Jeck W.R."/>
            <person name="Johnson J."/>
            <person name="Jones C.D."/>
            <person name="Jordan W.C."/>
            <person name="Karpen G.H."/>
            <person name="Kataoka E."/>
            <person name="Keightley P.D."/>
            <person name="Kheradpour P."/>
            <person name="Kirkness E.F."/>
            <person name="Koerich L.B."/>
            <person name="Kristiansen K."/>
            <person name="Kudrna D."/>
            <person name="Kulathinal R.J."/>
            <person name="Kumar S."/>
            <person name="Kwok R."/>
            <person name="Lander E."/>
            <person name="Langley C.H."/>
            <person name="Lapoint R."/>
            <person name="Lazzaro B.P."/>
            <person name="Lee S.J."/>
            <person name="Levesque L."/>
            <person name="Li R."/>
            <person name="Lin C.F."/>
            <person name="Lin M.F."/>
            <person name="Lindblad-Toh K."/>
            <person name="Llopart A."/>
            <person name="Long M."/>
            <person name="Low L."/>
            <person name="Lozovsky E."/>
            <person name="Lu J."/>
            <person name="Luo M."/>
            <person name="Machado C.A."/>
            <person name="Makalowski W."/>
            <person name="Marzo M."/>
            <person name="Matsuda M."/>
            <person name="Matzkin L."/>
            <person name="McAllister B."/>
            <person name="McBride C.S."/>
            <person name="McKernan B."/>
            <person name="McKernan K."/>
            <person name="Mendez-Lago M."/>
            <person name="Minx P."/>
            <person name="Mollenhauer M.U."/>
            <person name="Montooth K."/>
            <person name="Mount S.M."/>
            <person name="Mu X."/>
            <person name="Myers E."/>
            <person name="Negre B."/>
            <person name="Newfeld S."/>
            <person name="Nielsen R."/>
            <person name="Noor M.A."/>
            <person name="O'Grady P."/>
            <person name="Pachter L."/>
            <person name="Papaceit M."/>
            <person name="Parisi M.J."/>
            <person name="Parisi M."/>
            <person name="Parts L."/>
            <person name="Pedersen J.S."/>
            <person name="Pesole G."/>
            <person name="Phillippy A.M."/>
            <person name="Ponting C.P."/>
            <person name="Pop M."/>
            <person name="Porcelli D."/>
            <person name="Powell J.R."/>
            <person name="Prohaska S."/>
            <person name="Pruitt K."/>
            <person name="Puig M."/>
            <person name="Quesneville H."/>
            <person name="Ram K.R."/>
            <person name="Rand D."/>
            <person name="Rasmussen M.D."/>
            <person name="Reed L.K."/>
            <person name="Reenan R."/>
            <person name="Reily A."/>
            <person name="Remington K.A."/>
            <person name="Rieger T.T."/>
            <person name="Ritchie M.G."/>
            <person name="Robin C."/>
            <person name="Rogers Y.H."/>
            <person name="Rohde C."/>
            <person name="Rozas J."/>
            <person name="Rubenfield M.J."/>
            <person name="Ruiz A."/>
            <person name="Russo S."/>
            <person name="Salzberg S.L."/>
            <person name="Sanchez-Gracia A."/>
            <person name="Saranga D.J."/>
            <person name="Sato H."/>
            <person name="Schaeffer S.W."/>
            <person name="Schatz M.C."/>
            <person name="Schlenke T."/>
            <person name="Schwartz R."/>
            <person name="Segarra C."/>
            <person name="Singh R.S."/>
            <person name="Sirot L."/>
            <person name="Sirota M."/>
            <person name="Sisneros N.B."/>
            <person name="Smith C.D."/>
            <person name="Smith T.F."/>
            <person name="Spieth J."/>
            <person name="Stage D.E."/>
            <person name="Stark A."/>
            <person name="Stephan W."/>
            <person name="Strausberg R.L."/>
            <person name="Strempel S."/>
            <person name="Sturgill D."/>
            <person name="Sutton G."/>
            <person name="Sutton G.G."/>
            <person name="Tao W."/>
            <person name="Teichmann S."/>
            <person name="Tobari Y.N."/>
            <person name="Tomimura Y."/>
            <person name="Tsolas J.M."/>
            <person name="Valente V.L."/>
            <person name="Venter E."/>
            <person name="Venter J.C."/>
            <person name="Vicario S."/>
            <person name="Vieira F.G."/>
            <person name="Vilella A.J."/>
            <person name="Villasante A."/>
            <person name="Walenz B."/>
            <person name="Wang J."/>
            <person name="Wasserman M."/>
            <person name="Watts T."/>
            <person name="Wilson D."/>
            <person name="Wilson R.K."/>
            <person name="Wing R.A."/>
            <person name="Wolfner M.F."/>
            <person name="Wong A."/>
            <person name="Wong G.K."/>
            <person name="Wu C.I."/>
            <person name="Wu G."/>
            <person name="Yamamoto D."/>
            <person name="Yang H.P."/>
            <person name="Yang S.P."/>
            <person name="Yorke J.A."/>
            <person name="Yoshida K."/>
            <person name="Zdobnov E."/>
            <person name="Zhang P."/>
            <person name="Zhang Y."/>
            <person name="Zimin A.V."/>
            <person name="Baldwin J."/>
            <person name="Abdouelleil A."/>
            <person name="Abdulkadir J."/>
            <person name="Abebe A."/>
            <person name="Abera B."/>
            <person name="Abreu J."/>
            <person name="Acer S.C."/>
            <person name="Aftuck L."/>
            <person name="Alexander A."/>
            <person name="An P."/>
            <person name="Anderson E."/>
            <person name="Anderson S."/>
            <person name="Arachi H."/>
            <person name="Azer M."/>
            <person name="Bachantsang P."/>
            <person name="Barry A."/>
            <person name="Bayul T."/>
            <person name="Berlin A."/>
            <person name="Bessette D."/>
            <person name="Bloom T."/>
            <person name="Blye J."/>
            <person name="Boguslavskiy L."/>
            <person name="Bonnet C."/>
            <person name="Boukhgalter B."/>
            <person name="Bourzgui I."/>
            <person name="Brown A."/>
            <person name="Cahill P."/>
            <person name="Channer S."/>
            <person name="Cheshatsang Y."/>
            <person name="Chuda L."/>
            <person name="Citroen M."/>
            <person name="Collymore A."/>
            <person name="Cooke P."/>
            <person name="Costello M."/>
            <person name="D'Aco K."/>
            <person name="Daza R."/>
            <person name="De Haan G."/>
            <person name="DeGray S."/>
            <person name="DeMaso C."/>
            <person name="Dhargay N."/>
            <person name="Dooley K."/>
            <person name="Dooley E."/>
            <person name="Doricent M."/>
            <person name="Dorje P."/>
            <person name="Dorjee K."/>
            <person name="Dupes A."/>
            <person name="Elong R."/>
            <person name="Falk J."/>
            <person name="Farina A."/>
            <person name="Faro S."/>
            <person name="Ferguson D."/>
            <person name="Fisher S."/>
            <person name="Foley C.D."/>
            <person name="Franke A."/>
            <person name="Friedrich D."/>
            <person name="Gadbois L."/>
            <person name="Gearin G."/>
            <person name="Gearin C.R."/>
            <person name="Giannoukos G."/>
            <person name="Goode T."/>
            <person name="Graham J."/>
            <person name="Grandbois E."/>
            <person name="Grewal S."/>
            <person name="Gyaltsen K."/>
            <person name="Hafez N."/>
            <person name="Hagos B."/>
            <person name="Hall J."/>
            <person name="Henson C."/>
            <person name="Hollinger A."/>
            <person name="Honan T."/>
            <person name="Huard M.D."/>
            <person name="Hughes L."/>
            <person name="Hurhula B."/>
            <person name="Husby M.E."/>
            <person name="Kamat A."/>
            <person name="Kanga B."/>
            <person name="Kashin S."/>
            <person name="Khazanovich D."/>
            <person name="Kisner P."/>
            <person name="Lance K."/>
            <person name="Lara M."/>
            <person name="Lee W."/>
            <person name="Lennon N."/>
            <person name="Letendre F."/>
            <person name="LeVine R."/>
            <person name="Lipovsky A."/>
            <person name="Liu X."/>
            <person name="Liu J."/>
            <person name="Liu S."/>
            <person name="Lokyitsang T."/>
            <person name="Lokyitsang Y."/>
            <person name="Lubonja R."/>
            <person name="Lui A."/>
            <person name="MacDonald P."/>
            <person name="Magnisalis V."/>
            <person name="Maru K."/>
            <person name="Matthews C."/>
            <person name="McCusker W."/>
            <person name="McDonough S."/>
            <person name="Mehta T."/>
            <person name="Meldrim J."/>
            <person name="Meneus L."/>
            <person name="Mihai O."/>
            <person name="Mihalev A."/>
            <person name="Mihova T."/>
            <person name="Mittelman R."/>
            <person name="Mlenga V."/>
            <person name="Montmayeur A."/>
            <person name="Mulrain L."/>
            <person name="Navidi A."/>
            <person name="Naylor J."/>
            <person name="Negash T."/>
            <person name="Nguyen T."/>
            <person name="Nguyen N."/>
            <person name="Nicol R."/>
            <person name="Norbu C."/>
            <person name="Norbu N."/>
            <person name="Novod N."/>
            <person name="O'Neill B."/>
            <person name="Osman S."/>
            <person name="Markiewicz E."/>
            <person name="Oyono O.L."/>
            <person name="Patti C."/>
            <person name="Phunkhang P."/>
            <person name="Pierre F."/>
            <person name="Priest M."/>
            <person name="Raghuraman S."/>
            <person name="Rege F."/>
            <person name="Reyes R."/>
            <person name="Rise C."/>
            <person name="Rogov P."/>
            <person name="Ross K."/>
            <person name="Ryan E."/>
            <person name="Settipalli S."/>
            <person name="Shea T."/>
            <person name="Sherpa N."/>
            <person name="Shi L."/>
            <person name="Shih D."/>
            <person name="Sparrow T."/>
            <person name="Spaulding J."/>
            <person name="Stalker J."/>
            <person name="Stange-Thomann N."/>
            <person name="Stavropoulos S."/>
            <person name="Stone C."/>
            <person name="Strader C."/>
            <person name="Tesfaye S."/>
            <person name="Thomson T."/>
            <person name="Thoulutsang Y."/>
            <person name="Thoulutsang D."/>
            <person name="Topham K."/>
            <person name="Topping I."/>
            <person name="Tsamla T."/>
            <person name="Vassiliev H."/>
            <person name="Vo A."/>
            <person name="Wangchuk T."/>
            <person name="Wangdi T."/>
            <person name="Weiand M."/>
            <person name="Wilkinson J."/>
            <person name="Wilson A."/>
            <person name="Yadav S."/>
            <person name="Young G."/>
            <person name="Yu Q."/>
            <person name="Zembek L."/>
            <person name="Zhong D."/>
            <person name="Zimmer A."/>
            <person name="Zwirko Z."/>
            <person name="Jaffe D.B."/>
            <person name="Alvarez P."/>
            <person name="Brockman W."/>
            <person name="Butler J."/>
            <person name="Chin C."/>
            <person name="Gnerre S."/>
            <person name="Grabherr M."/>
            <person name="Kleber M."/>
            <person name="Mauceli E."/>
            <person name="MacCallum I."/>
        </authorList>
    </citation>
    <scope>NUCLEOTIDE SEQUENCE [LARGE SCALE GENOMIC DNA]</scope>
    <source>
        <strain evidence="3">MSH-3 / Tucson 14011-0111.49</strain>
    </source>
</reference>
<keyword evidence="1" id="KW-0812">Transmembrane</keyword>
<gene>
    <name evidence="2" type="primary">Dper\GL26213</name>
    <name evidence="2" type="ORF">Dper_GL26213</name>
</gene>
<dbReference type="Proteomes" id="UP000008744">
    <property type="component" value="Unassembled WGS sequence"/>
</dbReference>
<dbReference type="HOGENOM" id="CLU_2888114_0_0_1"/>
<dbReference type="EMBL" id="CH479184">
    <property type="protein sequence ID" value="EDW37352.1"/>
    <property type="molecule type" value="Genomic_DNA"/>
</dbReference>
<organism evidence="3">
    <name type="scientific">Drosophila persimilis</name>
    <name type="common">Fruit fly</name>
    <dbReference type="NCBI Taxonomy" id="7234"/>
    <lineage>
        <taxon>Eukaryota</taxon>
        <taxon>Metazoa</taxon>
        <taxon>Ecdysozoa</taxon>
        <taxon>Arthropoda</taxon>
        <taxon>Hexapoda</taxon>
        <taxon>Insecta</taxon>
        <taxon>Pterygota</taxon>
        <taxon>Neoptera</taxon>
        <taxon>Endopterygota</taxon>
        <taxon>Diptera</taxon>
        <taxon>Brachycera</taxon>
        <taxon>Muscomorpha</taxon>
        <taxon>Ephydroidea</taxon>
        <taxon>Drosophilidae</taxon>
        <taxon>Drosophila</taxon>
        <taxon>Sophophora</taxon>
    </lineage>
</organism>
<accession>B4GJ38</accession>
<keyword evidence="3" id="KW-1185">Reference proteome</keyword>
<feature type="transmembrane region" description="Helical" evidence="1">
    <location>
        <begin position="20"/>
        <end position="38"/>
    </location>
</feature>
<evidence type="ECO:0000313" key="2">
    <source>
        <dbReference type="EMBL" id="EDW37352.1"/>
    </source>
</evidence>
<evidence type="ECO:0000313" key="3">
    <source>
        <dbReference type="Proteomes" id="UP000008744"/>
    </source>
</evidence>
<keyword evidence="1" id="KW-1133">Transmembrane helix</keyword>
<sequence>MDWVGGMASGGGNGIIGLMYYDVLFLALVIPGSVFYVLGGGAGDGGNANYHYVKSKTAAAADQ</sequence>
<proteinExistence type="predicted"/>
<name>B4GJ38_DROPE</name>